<protein>
    <recommendedName>
        <fullName evidence="4">SH3 domain-containing protein</fullName>
    </recommendedName>
</protein>
<feature type="region of interest" description="Disordered" evidence="3">
    <location>
        <begin position="1937"/>
        <end position="1978"/>
    </location>
</feature>
<reference evidence="5" key="2">
    <citation type="submission" date="2015-03" db="UniProtKB">
        <authorList>
            <consortium name="EnsemblPlants"/>
        </authorList>
    </citation>
    <scope>IDENTIFICATION</scope>
</reference>
<dbReference type="InterPro" id="IPR053296">
    <property type="entry name" value="TSET_member_tstB"/>
</dbReference>
<dbReference type="EnsemblPlants" id="OBART03G11690.1">
    <property type="protein sequence ID" value="OBART03G11690.1"/>
    <property type="gene ID" value="OBART03G11690"/>
</dbReference>
<accession>A0A0D3FGL6</accession>
<evidence type="ECO:0000313" key="5">
    <source>
        <dbReference type="EnsemblPlants" id="OBART03G11690.1"/>
    </source>
</evidence>
<dbReference type="SMART" id="SM00326">
    <property type="entry name" value="SH3"/>
    <property type="match status" value="2"/>
</dbReference>
<evidence type="ECO:0000313" key="6">
    <source>
        <dbReference type="Proteomes" id="UP000026960"/>
    </source>
</evidence>
<dbReference type="eggNOG" id="ENOG502QR0J">
    <property type="taxonomic scope" value="Eukaryota"/>
</dbReference>
<feature type="region of interest" description="Disordered" evidence="3">
    <location>
        <begin position="1"/>
        <end position="64"/>
    </location>
</feature>
<feature type="region of interest" description="Disordered" evidence="3">
    <location>
        <begin position="963"/>
        <end position="1004"/>
    </location>
</feature>
<reference evidence="5" key="1">
    <citation type="journal article" date="2009" name="Rice">
        <title>De Novo Next Generation Sequencing of Plant Genomes.</title>
        <authorList>
            <person name="Rounsley S."/>
            <person name="Marri P.R."/>
            <person name="Yu Y."/>
            <person name="He R."/>
            <person name="Sisneros N."/>
            <person name="Goicoechea J.L."/>
            <person name="Lee S.J."/>
            <person name="Angelova A."/>
            <person name="Kudrna D."/>
            <person name="Luo M."/>
            <person name="Affourtit J."/>
            <person name="Desany B."/>
            <person name="Knight J."/>
            <person name="Niazi F."/>
            <person name="Egholm M."/>
            <person name="Wing R.A."/>
        </authorList>
    </citation>
    <scope>NUCLEOTIDE SEQUENCE [LARGE SCALE GENOMIC DNA]</scope>
    <source>
        <strain evidence="5">cv. IRGC 105608</strain>
    </source>
</reference>
<dbReference type="InterPro" id="IPR016024">
    <property type="entry name" value="ARM-type_fold"/>
</dbReference>
<evidence type="ECO:0000256" key="2">
    <source>
        <dbReference type="PROSITE-ProRule" id="PRU00192"/>
    </source>
</evidence>
<feature type="compositionally biased region" description="Polar residues" evidence="3">
    <location>
        <begin position="1018"/>
        <end position="1029"/>
    </location>
</feature>
<keyword evidence="6" id="KW-1185">Reference proteome</keyword>
<feature type="compositionally biased region" description="Low complexity" evidence="3">
    <location>
        <begin position="1963"/>
        <end position="1976"/>
    </location>
</feature>
<keyword evidence="1 2" id="KW-0728">SH3 domain</keyword>
<feature type="compositionally biased region" description="Low complexity" evidence="3">
    <location>
        <begin position="989"/>
        <end position="1002"/>
    </location>
</feature>
<dbReference type="Proteomes" id="UP000026960">
    <property type="component" value="Chromosome 3"/>
</dbReference>
<feature type="region of interest" description="Disordered" evidence="3">
    <location>
        <begin position="1018"/>
        <end position="1083"/>
    </location>
</feature>
<dbReference type="InterPro" id="IPR001452">
    <property type="entry name" value="SH3_domain"/>
</dbReference>
<dbReference type="HOGENOM" id="CLU_232319_0_0_1"/>
<dbReference type="STRING" id="65489.A0A0D3FGL6"/>
<feature type="region of interest" description="Disordered" evidence="3">
    <location>
        <begin position="506"/>
        <end position="528"/>
    </location>
</feature>
<dbReference type="PANTHER" id="PTHR48151">
    <property type="entry name" value="SH3 DOMAIN-CONTAINING PROTEIN"/>
    <property type="match status" value="1"/>
</dbReference>
<feature type="region of interest" description="Disordered" evidence="3">
    <location>
        <begin position="1992"/>
        <end position="2057"/>
    </location>
</feature>
<dbReference type="SUPFAM" id="SSF48371">
    <property type="entry name" value="ARM repeat"/>
    <property type="match status" value="2"/>
</dbReference>
<feature type="compositionally biased region" description="Polar residues" evidence="3">
    <location>
        <begin position="1"/>
        <end position="12"/>
    </location>
</feature>
<evidence type="ECO:0000256" key="3">
    <source>
        <dbReference type="SAM" id="MobiDB-lite"/>
    </source>
</evidence>
<dbReference type="Pfam" id="PF00018">
    <property type="entry name" value="SH3_1"/>
    <property type="match status" value="2"/>
</dbReference>
<feature type="domain" description="SH3" evidence="4">
    <location>
        <begin position="2045"/>
        <end position="2106"/>
    </location>
</feature>
<feature type="region of interest" description="Disordered" evidence="3">
    <location>
        <begin position="1480"/>
        <end position="1502"/>
    </location>
</feature>
<dbReference type="PROSITE" id="PS50002">
    <property type="entry name" value="SH3"/>
    <property type="match status" value="2"/>
</dbReference>
<dbReference type="InterPro" id="IPR036028">
    <property type="entry name" value="SH3-like_dom_sf"/>
</dbReference>
<dbReference type="PANTHER" id="PTHR48151:SF3">
    <property type="entry name" value="SH3 DOMAIN-CONTAINING PROTEIN"/>
    <property type="match status" value="1"/>
</dbReference>
<feature type="domain" description="SH3" evidence="4">
    <location>
        <begin position="1071"/>
        <end position="1131"/>
    </location>
</feature>
<dbReference type="PaxDb" id="65489-OBART03G11690.1"/>
<feature type="compositionally biased region" description="Low complexity" evidence="3">
    <location>
        <begin position="24"/>
        <end position="50"/>
    </location>
</feature>
<organism evidence="5">
    <name type="scientific">Oryza barthii</name>
    <dbReference type="NCBI Taxonomy" id="65489"/>
    <lineage>
        <taxon>Eukaryota</taxon>
        <taxon>Viridiplantae</taxon>
        <taxon>Streptophyta</taxon>
        <taxon>Embryophyta</taxon>
        <taxon>Tracheophyta</taxon>
        <taxon>Spermatophyta</taxon>
        <taxon>Magnoliopsida</taxon>
        <taxon>Liliopsida</taxon>
        <taxon>Poales</taxon>
        <taxon>Poaceae</taxon>
        <taxon>BOP clade</taxon>
        <taxon>Oryzoideae</taxon>
        <taxon>Oryzeae</taxon>
        <taxon>Oryzinae</taxon>
        <taxon>Oryza</taxon>
    </lineage>
</organism>
<evidence type="ECO:0000256" key="1">
    <source>
        <dbReference type="ARBA" id="ARBA00022443"/>
    </source>
</evidence>
<dbReference type="Gramene" id="OBART03G11690.1">
    <property type="protein sequence ID" value="OBART03G11690.1"/>
    <property type="gene ID" value="OBART03G11690"/>
</dbReference>
<evidence type="ECO:0000259" key="4">
    <source>
        <dbReference type="PROSITE" id="PS50002"/>
    </source>
</evidence>
<sequence length="2106" mass="227951">MASGQDSSSTTLMDLITSDPSAVPAGGASSHQQSSSSAAAAAAGGALGRPAPAPADRKSKRGTLSQIQNETISAAKALNKALPQRNRKKKATRLKSSQRQLVNSVFPKLAVYNSVDPSVAPSLLMLHQQCEDRNVLRYVYYYLARILSDNGAQGLSAAGGIPTPNWDALADIDAVGGVTRADVVPRIVDQLSAESTSDDVEFHARRLAALKALTSSSTSNSEMLEKLYEIVFGILEKVADTKQKRKKGIFTKQGGDKESIIRSNLQYASLSALRRLPLDPGNPAFLHRAVQGVEFSDPVAVRHALSIASEIAVRDPYSVAMALGKNAQPGGALQDILHLHDVLARVYLAKLCHSISRARVLDERPDIKSQYSSLLYQLLLDPSDRVCFEAILCVLGKVDNTESTEERAGGWIRLTREILKLPEAPSVASKGILSKSEKSSKARRPQPLIKLVMRRLESSFRSFSRPVLHAAARVVQEMGKSRAAAYSLGAYDEAANLQSYSDNVESLDSDLNENSQPEATRKANPLSNGHGGMDTIAGLLASLMEVVRTTVACECVYVRAMVIKALIWMQNPHESFEELKSIIACELADPAWPSSLLNDVLLTLHARFKATPDMAVTLLEIARIFATKVPGKIDADVLQLLWKTCLVGAGPDGKHTALEAVTIVLDLPPPQPGSMSGFASVDMVSASDPKSAMALQRLVQAAVWFLGENANYAASEYAWESATPPASSRNPTLASALTRLQRCAFSGSWEIRIAAVQALTTIAIRSGEPYRLQIYEFLHALALGGVQSNFSELQLSNGENQGASGTGLGSLISPMLKVLDEMYRAQDDLARDIRQHDNSKQEWNDDELKKLYETHERLLDFVSLFCFVPRAKYLPLGPTSAKLIDIYRNRHNISTSAGLSDPAVATGISDLMYEPKDVPKEATLIQTGIDPDLAMAWAAGLEDDVWENNAPAVDKVKDFLAGAGTDAPDVDDEEYMNSRPSDDDGRSSGGSSPESTGSVETSISSHFGGMNYPSLFSSKPSGYGASQQTIREEPPSYSTSVLQKRESFENPLAGRGGRSFGSHEDEDRSSGNPQSGKALYDFTAGGDDELSLTAGEDVEIEYEVDGWYYVKKKRPGRDGKTADNGAQGLSAAGGIPTPNWDALADIDAVGGVTRADVVPRIVDQLSAESTSDDVEFHARRLAALKALTSSSTSNSEMLEKLYEIVFGILEKVADTKQKRKKGIFTKQGGDKESIIRSNLQYASLSALRRLPLDPGNPAFLHRAVQGVEFSDPVAVRHALSIASEIAVRDPYSVAMALGKNAQPGGALQDILHLHDVLARVYLAKLCHSISRARVLDERPDIKSQYSSLLYQLLLDPSDRVCFEAILCVLGKVDNTESTEERAGGWIRLTREILKLPEAPSVASKGILSKSEKSSKARRPQPLIKLVMRRLESSFRSFSRPVLHAAARVVQEMGKSRAAAYSLGAYDEAANLQSYSDNVESLDSDLNENSQPEATRKANPLSNGHGGMDTIAGLLASLMEVVRTTVACECVYVRAMVIKALIWMQNPHESFEELKSIIACELADPAWPSSLLNDVLLTLHARFKATPDMAVTLLEIARIFATKVPGKIDADVLQLLWKTCLVGAGPDGKHTALEAVTIVLDLPPPQPGSMSGFASVDMVSASDPKSAMALQRLVQAAVWFLGENANYAASEYAWESATPPASSRNPTLASALTRLQRCAFSGSWEIRIAAVQALTTIAIRSGEPYRLQIYEFLHALALGGVQSNFSELQLSNGENQGASGTGLGSLISPMLKVLDEMYRAQDDLARDIRQHDNSKQEWNDDELKKLYETHERLLDFVSLFCFVPRAKYLPLGPTSAKLIDIYRNRHNISTSAGLSDPAVATGISDLMYEPKDVPKEATLIQTGIDPDLAMAWAAGLEDDVWENNAPAVDKVKDFLAGAGTDAPDVDDEEYMNSRPSDDDGRSSGGSSPESTGSVETSISSHFGGMNYPSLFSSKPSGYGASQQTIREEPPSYSTSVLQKRESFENPLAGRGGRSFGSHEDEDRSSGNPQSGKALYDFTAGGDDELSLTAGEDVEIEYEVDGWYYVKKKRPGRDGKTAGLVPVLYVNS</sequence>
<feature type="compositionally biased region" description="Polar residues" evidence="3">
    <location>
        <begin position="1992"/>
        <end position="2003"/>
    </location>
</feature>
<proteinExistence type="predicted"/>
<dbReference type="Gene3D" id="2.30.30.40">
    <property type="entry name" value="SH3 Domains"/>
    <property type="match status" value="2"/>
</dbReference>
<dbReference type="SUPFAM" id="SSF50044">
    <property type="entry name" value="SH3-domain"/>
    <property type="match status" value="2"/>
</dbReference>
<name>A0A0D3FGL6_9ORYZ</name>